<evidence type="ECO:0000256" key="8">
    <source>
        <dbReference type="SAM" id="MobiDB-lite"/>
    </source>
</evidence>
<accession>A0AAU7JID3</accession>
<reference evidence="11" key="1">
    <citation type="submission" date="2024-05" db="EMBL/GenBank/DDBJ databases">
        <authorList>
            <person name="Kim S."/>
            <person name="Heo J."/>
            <person name="Choi H."/>
            <person name="Choi Y."/>
            <person name="Kwon S.-W."/>
            <person name="Kim Y."/>
        </authorList>
    </citation>
    <scope>NUCLEOTIDE SEQUENCE</scope>
    <source>
        <strain evidence="11">KACC 23698</strain>
    </source>
</reference>
<feature type="domain" description="Glutamate-ammonia ligase adenylyltransferase repeated" evidence="9">
    <location>
        <begin position="589"/>
        <end position="825"/>
    </location>
</feature>
<organism evidence="11">
    <name type="scientific">Alsobacter sp. KACC 23698</name>
    <dbReference type="NCBI Taxonomy" id="3149229"/>
    <lineage>
        <taxon>Bacteria</taxon>
        <taxon>Pseudomonadati</taxon>
        <taxon>Pseudomonadota</taxon>
        <taxon>Alphaproteobacteria</taxon>
        <taxon>Hyphomicrobiales</taxon>
        <taxon>Alsobacteraceae</taxon>
        <taxon>Alsobacter</taxon>
    </lineage>
</organism>
<proteinExistence type="inferred from homology"/>
<evidence type="ECO:0000256" key="2">
    <source>
        <dbReference type="ARBA" id="ARBA00022695"/>
    </source>
</evidence>
<dbReference type="GO" id="GO:0008882">
    <property type="term" value="F:[glutamate-ammonia-ligase] adenylyltransferase activity"/>
    <property type="evidence" value="ECO:0007669"/>
    <property type="project" value="UniProtKB-UniRule"/>
</dbReference>
<dbReference type="Gene3D" id="1.20.120.1510">
    <property type="match status" value="1"/>
</dbReference>
<gene>
    <name evidence="7" type="primary">glnE</name>
    <name evidence="11" type="ORF">ABEG18_04380</name>
</gene>
<dbReference type="EC" id="2.7.7.89" evidence="7"/>
<dbReference type="GO" id="GO:0005524">
    <property type="term" value="F:ATP binding"/>
    <property type="evidence" value="ECO:0007669"/>
    <property type="project" value="UniProtKB-UniRule"/>
</dbReference>
<comment type="function">
    <text evidence="7">Involved in the regulation of glutamine synthetase GlnA, a key enzyme in the process to assimilate ammonia. When cellular nitrogen levels are high, the C-terminal adenylyl transferase (AT) inactivates GlnA by covalent transfer of an adenylyl group from ATP to specific tyrosine residue of GlnA, thus reducing its activity. Conversely, when nitrogen levels are low, the N-terminal adenylyl removase (AR) activates GlnA by removing the adenylyl group by phosphorolysis, increasing its activity. The regulatory region of GlnE binds the signal transduction protein PII (GlnB) which indicates the nitrogen status of the cell.</text>
</comment>
<dbReference type="Pfam" id="PF03710">
    <property type="entry name" value="GlnE"/>
    <property type="match status" value="2"/>
</dbReference>
<comment type="similarity">
    <text evidence="7">Belongs to the GlnE family.</text>
</comment>
<protein>
    <recommendedName>
        <fullName evidence="7">Bifunctional glutamine synthetase adenylyltransferase/adenylyl-removing enzyme</fullName>
    </recommendedName>
    <alternativeName>
        <fullName evidence="7">ATP:glutamine synthetase adenylyltransferase</fullName>
    </alternativeName>
    <alternativeName>
        <fullName evidence="7">ATase</fullName>
    </alternativeName>
    <domain>
        <recommendedName>
            <fullName evidence="7">Glutamine synthetase adenylyl-L-tyrosine phosphorylase</fullName>
            <ecNumber evidence="7">2.7.7.89</ecNumber>
        </recommendedName>
        <alternativeName>
            <fullName evidence="7">Adenylyl removase</fullName>
            <shortName evidence="7">AR</shortName>
            <shortName evidence="7">AT-N</shortName>
        </alternativeName>
    </domain>
    <domain>
        <recommendedName>
            <fullName evidence="7">Glutamine synthetase adenylyl transferase</fullName>
            <ecNumber evidence="7">2.7.7.42</ecNumber>
        </recommendedName>
        <alternativeName>
            <fullName evidence="7">Adenylyl transferase</fullName>
            <shortName evidence="7">AT</shortName>
            <shortName evidence="7">AT-C</shortName>
        </alternativeName>
    </domain>
</protein>
<dbReference type="SUPFAM" id="SSF81593">
    <property type="entry name" value="Nucleotidyltransferase substrate binding subunit/domain"/>
    <property type="match status" value="2"/>
</dbReference>
<dbReference type="EC" id="2.7.7.42" evidence="7"/>
<evidence type="ECO:0000259" key="9">
    <source>
        <dbReference type="Pfam" id="PF03710"/>
    </source>
</evidence>
<feature type="region of interest" description="Adenylyl transferase" evidence="7">
    <location>
        <begin position="482"/>
        <end position="991"/>
    </location>
</feature>
<comment type="cofactor">
    <cofactor evidence="7">
        <name>Mg(2+)</name>
        <dbReference type="ChEBI" id="CHEBI:18420"/>
    </cofactor>
</comment>
<keyword evidence="6 7" id="KW-0511">Multifunctional enzyme</keyword>
<evidence type="ECO:0000313" key="11">
    <source>
        <dbReference type="EMBL" id="XBO40023.1"/>
    </source>
</evidence>
<dbReference type="InterPro" id="IPR043519">
    <property type="entry name" value="NT_sf"/>
</dbReference>
<keyword evidence="5 7" id="KW-0460">Magnesium</keyword>
<dbReference type="NCBIfam" id="NF008292">
    <property type="entry name" value="PRK11072.1"/>
    <property type="match status" value="1"/>
</dbReference>
<dbReference type="EMBL" id="CP157484">
    <property type="protein sequence ID" value="XBO40023.1"/>
    <property type="molecule type" value="Genomic_DNA"/>
</dbReference>
<feature type="region of interest" description="Adenylyl removase" evidence="7">
    <location>
        <begin position="1"/>
        <end position="478"/>
    </location>
</feature>
<dbReference type="HAMAP" id="MF_00802">
    <property type="entry name" value="GlnE"/>
    <property type="match status" value="1"/>
</dbReference>
<dbReference type="CDD" id="cd05401">
    <property type="entry name" value="NT_GlnE_GlnD_like"/>
    <property type="match status" value="2"/>
</dbReference>
<feature type="domain" description="PII-uridylyltransferase/Glutamine-synthetase adenylyltransferase" evidence="10">
    <location>
        <begin position="338"/>
        <end position="475"/>
    </location>
</feature>
<name>A0AAU7JID3_9HYPH</name>
<dbReference type="AlphaFoldDB" id="A0AAU7JID3"/>
<dbReference type="GO" id="GO:0000287">
    <property type="term" value="F:magnesium ion binding"/>
    <property type="evidence" value="ECO:0007669"/>
    <property type="project" value="UniProtKB-UniRule"/>
</dbReference>
<dbReference type="Gene3D" id="1.20.120.330">
    <property type="entry name" value="Nucleotidyltransferases domain 2"/>
    <property type="match status" value="2"/>
</dbReference>
<dbReference type="InterPro" id="IPR005190">
    <property type="entry name" value="GlnE_rpt_dom"/>
</dbReference>
<evidence type="ECO:0000256" key="7">
    <source>
        <dbReference type="HAMAP-Rule" id="MF_00802"/>
    </source>
</evidence>
<evidence type="ECO:0000256" key="3">
    <source>
        <dbReference type="ARBA" id="ARBA00022741"/>
    </source>
</evidence>
<keyword evidence="2 7" id="KW-0548">Nucleotidyltransferase</keyword>
<comment type="catalytic activity">
    <reaction evidence="7">
        <text>[glutamine synthetase]-L-tyrosine + ATP = [glutamine synthetase]-O(4)-(5'-adenylyl)-L-tyrosine + diphosphate</text>
        <dbReference type="Rhea" id="RHEA:18589"/>
        <dbReference type="Rhea" id="RHEA-COMP:10660"/>
        <dbReference type="Rhea" id="RHEA-COMP:10661"/>
        <dbReference type="ChEBI" id="CHEBI:30616"/>
        <dbReference type="ChEBI" id="CHEBI:33019"/>
        <dbReference type="ChEBI" id="CHEBI:46858"/>
        <dbReference type="ChEBI" id="CHEBI:83624"/>
        <dbReference type="EC" id="2.7.7.42"/>
    </reaction>
</comment>
<dbReference type="InterPro" id="IPR013546">
    <property type="entry name" value="PII_UdlTrfase/GS_AdlTrfase"/>
</dbReference>
<dbReference type="SUPFAM" id="SSF81301">
    <property type="entry name" value="Nucleotidyltransferase"/>
    <property type="match status" value="2"/>
</dbReference>
<keyword evidence="4 7" id="KW-0067">ATP-binding</keyword>
<comment type="catalytic activity">
    <reaction evidence="7">
        <text>[glutamine synthetase]-O(4)-(5'-adenylyl)-L-tyrosine + phosphate = [glutamine synthetase]-L-tyrosine + ADP</text>
        <dbReference type="Rhea" id="RHEA:43716"/>
        <dbReference type="Rhea" id="RHEA-COMP:10660"/>
        <dbReference type="Rhea" id="RHEA-COMP:10661"/>
        <dbReference type="ChEBI" id="CHEBI:43474"/>
        <dbReference type="ChEBI" id="CHEBI:46858"/>
        <dbReference type="ChEBI" id="CHEBI:83624"/>
        <dbReference type="ChEBI" id="CHEBI:456216"/>
        <dbReference type="EC" id="2.7.7.89"/>
    </reaction>
</comment>
<feature type="domain" description="PII-uridylyltransferase/Glutamine-synthetase adenylyltransferase" evidence="10">
    <location>
        <begin position="855"/>
        <end position="934"/>
    </location>
</feature>
<dbReference type="Pfam" id="PF08335">
    <property type="entry name" value="GlnD_UR_UTase"/>
    <property type="match status" value="2"/>
</dbReference>
<evidence type="ECO:0000256" key="1">
    <source>
        <dbReference type="ARBA" id="ARBA00022679"/>
    </source>
</evidence>
<dbReference type="GO" id="GO:0000820">
    <property type="term" value="P:regulation of glutamine family amino acid metabolic process"/>
    <property type="evidence" value="ECO:0007669"/>
    <property type="project" value="UniProtKB-UniRule"/>
</dbReference>
<dbReference type="GO" id="GO:0005829">
    <property type="term" value="C:cytosol"/>
    <property type="evidence" value="ECO:0007669"/>
    <property type="project" value="TreeGrafter"/>
</dbReference>
<dbReference type="PANTHER" id="PTHR30621:SF0">
    <property type="entry name" value="BIFUNCTIONAL GLUTAMINE SYNTHETASE ADENYLYLTRANSFERASE_ADENYLYL-REMOVING ENZYME"/>
    <property type="match status" value="1"/>
</dbReference>
<dbReference type="InterPro" id="IPR023057">
    <property type="entry name" value="GlnE"/>
</dbReference>
<feature type="domain" description="Glutamate-ammonia ligase adenylyltransferase repeated" evidence="9">
    <location>
        <begin position="74"/>
        <end position="312"/>
    </location>
</feature>
<dbReference type="RefSeq" id="WP_406856877.1">
    <property type="nucleotide sequence ID" value="NZ_CP157484.1"/>
</dbReference>
<evidence type="ECO:0000256" key="4">
    <source>
        <dbReference type="ARBA" id="ARBA00022840"/>
    </source>
</evidence>
<keyword evidence="3 7" id="KW-0547">Nucleotide-binding</keyword>
<dbReference type="GO" id="GO:0047388">
    <property type="term" value="F:[glutamine synthetase]-adenylyl-L-tyrosine phosphorylase activity"/>
    <property type="evidence" value="ECO:0007669"/>
    <property type="project" value="UniProtKB-EC"/>
</dbReference>
<evidence type="ECO:0000256" key="5">
    <source>
        <dbReference type="ARBA" id="ARBA00022842"/>
    </source>
</evidence>
<dbReference type="NCBIfam" id="NF010706">
    <property type="entry name" value="PRK14108.1"/>
    <property type="match status" value="1"/>
</dbReference>
<dbReference type="PANTHER" id="PTHR30621">
    <property type="entry name" value="GLUTAMINE SYNTHETASE ADENYLYLTRANSFERASE"/>
    <property type="match status" value="1"/>
</dbReference>
<evidence type="ECO:0000259" key="10">
    <source>
        <dbReference type="Pfam" id="PF08335"/>
    </source>
</evidence>
<keyword evidence="1 7" id="KW-0808">Transferase</keyword>
<dbReference type="Gene3D" id="3.30.460.10">
    <property type="entry name" value="Beta Polymerase, domain 2"/>
    <property type="match status" value="2"/>
</dbReference>
<feature type="region of interest" description="Disordered" evidence="8">
    <location>
        <begin position="1"/>
        <end position="20"/>
    </location>
</feature>
<evidence type="ECO:0000256" key="6">
    <source>
        <dbReference type="ARBA" id="ARBA00023268"/>
    </source>
</evidence>
<sequence length="991" mass="107070">MTDIAADAGRVPPDSRAGPLAGRIAAAPKPADVRGANARLAELLAVADDAGVVALRRHVEGGGSVRALLAGLADHSGFLWRLATADPGRLGALLDADPAERLAGLVAAVDASWRLAETETDLMRRLRRAKQELALLVALADLGGVWSVIQVTEALSDFADAAVASSVRWLLAQSAAAGRFSPPYADDPGRGSGVVILALGKHGARELNYSSDIDIVAFFDPVSAPLAANVDATPFFVRILKGVVKLLQERTPDGYVFRTDLRLRPDPASTPTAIPLPSAFAYYETVGQNWERAALIKARPVAGDIPLGDAFLAELAPFIWRKYFDFAAIADIHAMKRQIHAVRGHDAIAVAGHNIKLGRGGIREVEFFVQTQQLVFGGRRPQLRGRRTLDMLTALRQDGWISPTAETQLGAAYLFLRTVEHRLQMLADEQTQELPHDEDKLGRFARFCGFKSLAAFSKALTAHALNVEKHYARLFEEGAELTATEGDLVFTGVQDDPETLQTLRRMGFTDPAATAETVRGWHFGRRQAVTSPRAREVLTELVPPLLAAFGGSADPDGALAAFDAALGRMPAAVELFSILKSHKPVLSLFADLLGSAPRLADTVASRPHLLDALIDPALARPYGDVDELVQRLGQAVGEPDLLEDFLDRLREAGQHEMFLVGARVLSGSLALSRIGEAYAVLAEAVIRVALRDMERRFAAEHGRVPGGRLAVVGMGRLGSREMTATSDLDLIVLYDFDEDAAESDGPRPLNAVVYYTRLTQRLISALTVPTRRGVLYAVDMRLRPSGNKGPAATQYKGFLSYQQGEAETWEQMALTRARPVAGDPLFMETVAGSINAILTVERDPAAVRRDALAMRALIAQEKGDQDGWDLKLARGGLLDIEFVAQTVVLIHGRLHPSLVRTATHDILDAAIEAQALPAETGTLLRDAYAFMRDLFQWQRLSVAGTFDPAKAAAGLKRRMAAVVGLPDFRVLERELADLRARVAQACAGLLS</sequence>